<feature type="domain" description="UCH catalytic" evidence="11">
    <location>
        <begin position="6"/>
        <end position="248"/>
    </location>
</feature>
<dbReference type="EC" id="3.4.19.12" evidence="7"/>
<dbReference type="PROSITE" id="PS52048">
    <property type="entry name" value="UCH_DOMAIN"/>
    <property type="match status" value="1"/>
</dbReference>
<evidence type="ECO:0000256" key="2">
    <source>
        <dbReference type="ARBA" id="ARBA00009326"/>
    </source>
</evidence>
<feature type="active site" description="Nucleophile" evidence="8 10">
    <location>
        <position position="109"/>
    </location>
</feature>
<accession>A0A0D6EL24</accession>
<dbReference type="Gene3D" id="3.40.532.10">
    <property type="entry name" value="Peptidase C12, ubiquitin carboxyl-terminal hydrolase"/>
    <property type="match status" value="1"/>
</dbReference>
<dbReference type="SUPFAM" id="SSF54001">
    <property type="entry name" value="Cysteine proteinases"/>
    <property type="match status" value="1"/>
</dbReference>
<keyword evidence="13" id="KW-1185">Reference proteome</keyword>
<reference evidence="13" key="1">
    <citation type="submission" date="2015-02" db="EMBL/GenBank/DDBJ databases">
        <authorList>
            <person name="Gon?alves P."/>
        </authorList>
    </citation>
    <scope>NUCLEOTIDE SEQUENCE [LARGE SCALE GENOMIC DNA]</scope>
</reference>
<dbReference type="GO" id="GO:0005737">
    <property type="term" value="C:cytoplasm"/>
    <property type="evidence" value="ECO:0007669"/>
    <property type="project" value="TreeGrafter"/>
</dbReference>
<comment type="catalytic activity">
    <reaction evidence="1 7 10">
        <text>Thiol-dependent hydrolysis of ester, thioester, amide, peptide and isopeptide bonds formed by the C-terminal Gly of ubiquitin (a 76-residue protein attached to proteins as an intracellular targeting signal).</text>
        <dbReference type="EC" id="3.4.19.12"/>
    </reaction>
</comment>
<keyword evidence="5 7" id="KW-0378">Hydrolase</keyword>
<dbReference type="GO" id="GO:0016579">
    <property type="term" value="P:protein deubiquitination"/>
    <property type="evidence" value="ECO:0007669"/>
    <property type="project" value="InterPro"/>
</dbReference>
<sequence length="348" mass="38935">MADSAGWSLTESDPGVFTGLLHDLGVKGIEVEELWGLDPDLLQDLHPVHALIFLFKWIGHADPETMDGKPEEPEGPHYFACVSSPLIPSPPHLPSEEREHRHQVINNACASIALLNATLNIKDPNVELGEELSNLQAFSEGLDPETRGWTISNSEKIREVHNSFARSDPFHLEEYRPQDESEDAYHFIAYLPIGGKLYELDGLKRTPVSHGEIPSGGNWTDLAREVLERRIATHPPGEVMFNLMAVTSRSSFLRSEIARLSIAAEGGDDTAVVRVADLRERLQGIEEKMKDWEVENSLRRHNYIGLVHALLVELAKQNKLAPQIADAKEKMQKRIAEKRAKGEAMDED</sequence>
<evidence type="ECO:0000256" key="10">
    <source>
        <dbReference type="PROSITE-ProRule" id="PRU01393"/>
    </source>
</evidence>
<feature type="site" description="Important for enzyme activity" evidence="9 10">
    <location>
        <position position="201"/>
    </location>
</feature>
<evidence type="ECO:0000256" key="3">
    <source>
        <dbReference type="ARBA" id="ARBA00022670"/>
    </source>
</evidence>
<dbReference type="CDD" id="cd09617">
    <property type="entry name" value="Peptidase_C12_UCH37_BAP1"/>
    <property type="match status" value="1"/>
</dbReference>
<evidence type="ECO:0000256" key="1">
    <source>
        <dbReference type="ARBA" id="ARBA00000707"/>
    </source>
</evidence>
<evidence type="ECO:0000256" key="9">
    <source>
        <dbReference type="PIRSR" id="PIRSR038120-2"/>
    </source>
</evidence>
<dbReference type="Gene3D" id="1.20.58.860">
    <property type="match status" value="1"/>
</dbReference>
<evidence type="ECO:0000256" key="5">
    <source>
        <dbReference type="ARBA" id="ARBA00022801"/>
    </source>
</evidence>
<dbReference type="GO" id="GO:0004843">
    <property type="term" value="F:cysteine-type deubiquitinase activity"/>
    <property type="evidence" value="ECO:0007669"/>
    <property type="project" value="UniProtKB-UniRule"/>
</dbReference>
<evidence type="ECO:0000256" key="4">
    <source>
        <dbReference type="ARBA" id="ARBA00022786"/>
    </source>
</evidence>
<feature type="site" description="Transition state stabilizer" evidence="10">
    <location>
        <position position="103"/>
    </location>
</feature>
<evidence type="ECO:0000256" key="8">
    <source>
        <dbReference type="PIRSR" id="PIRSR038120-1"/>
    </source>
</evidence>
<dbReference type="Pfam" id="PF01088">
    <property type="entry name" value="Peptidase_C12"/>
    <property type="match status" value="1"/>
</dbReference>
<dbReference type="Proteomes" id="UP000243876">
    <property type="component" value="Unassembled WGS sequence"/>
</dbReference>
<dbReference type="Pfam" id="PF18031">
    <property type="entry name" value="UCH_C"/>
    <property type="match status" value="1"/>
</dbReference>
<dbReference type="InterPro" id="IPR017390">
    <property type="entry name" value="Ubiquitinyl_hydrolase_UCH37"/>
</dbReference>
<evidence type="ECO:0000259" key="11">
    <source>
        <dbReference type="PROSITE" id="PS52048"/>
    </source>
</evidence>
<organism evidence="12 13">
    <name type="scientific">Sporidiobolus salmonicolor</name>
    <name type="common">Yeast-like fungus</name>
    <name type="synonym">Sporobolomyces salmonicolor</name>
    <dbReference type="NCBI Taxonomy" id="5005"/>
    <lineage>
        <taxon>Eukaryota</taxon>
        <taxon>Fungi</taxon>
        <taxon>Dikarya</taxon>
        <taxon>Basidiomycota</taxon>
        <taxon>Pucciniomycotina</taxon>
        <taxon>Microbotryomycetes</taxon>
        <taxon>Sporidiobolales</taxon>
        <taxon>Sporidiobolaceae</taxon>
        <taxon>Sporobolomyces</taxon>
    </lineage>
</organism>
<dbReference type="EMBL" id="CENE01000008">
    <property type="protein sequence ID" value="CEQ40702.1"/>
    <property type="molecule type" value="Genomic_DNA"/>
</dbReference>
<evidence type="ECO:0000313" key="12">
    <source>
        <dbReference type="EMBL" id="CEQ40702.1"/>
    </source>
</evidence>
<dbReference type="InterPro" id="IPR038765">
    <property type="entry name" value="Papain-like_cys_pep_sf"/>
</dbReference>
<evidence type="ECO:0000256" key="6">
    <source>
        <dbReference type="ARBA" id="ARBA00022807"/>
    </source>
</evidence>
<keyword evidence="3 7" id="KW-0645">Protease</keyword>
<protein>
    <recommendedName>
        <fullName evidence="7">Ubiquitin carboxyl-terminal hydrolase</fullName>
        <ecNumber evidence="7">3.4.19.12</ecNumber>
    </recommendedName>
</protein>
<feature type="active site" description="Proton donor" evidence="8 10">
    <location>
        <position position="186"/>
    </location>
</feature>
<dbReference type="InterPro" id="IPR001578">
    <property type="entry name" value="Peptidase_C12_UCH"/>
</dbReference>
<dbReference type="GO" id="GO:0006511">
    <property type="term" value="P:ubiquitin-dependent protein catabolic process"/>
    <property type="evidence" value="ECO:0007669"/>
    <property type="project" value="UniProtKB-UniRule"/>
</dbReference>
<evidence type="ECO:0000313" key="13">
    <source>
        <dbReference type="Proteomes" id="UP000243876"/>
    </source>
</evidence>
<comment type="similarity">
    <text evidence="2 7 10">Belongs to the peptidase C12 family.</text>
</comment>
<dbReference type="AlphaFoldDB" id="A0A0D6EL24"/>
<dbReference type="PANTHER" id="PTHR10589:SF16">
    <property type="entry name" value="UBIQUITIN CARBOXYL-TERMINAL HYDROLASE ISOZYME L5"/>
    <property type="match status" value="1"/>
</dbReference>
<dbReference type="PROSITE" id="PS52049">
    <property type="entry name" value="ULD"/>
    <property type="match status" value="1"/>
</dbReference>
<keyword evidence="6 7" id="KW-0788">Thiol protease</keyword>
<gene>
    <name evidence="12" type="primary">SPOSA6832_02361</name>
</gene>
<dbReference type="PIRSF" id="PIRSF038120">
    <property type="entry name" value="Ubiquitinyl_hydrolase_UCH37"/>
    <property type="match status" value="1"/>
</dbReference>
<dbReference type="InterPro" id="IPR036959">
    <property type="entry name" value="Peptidase_C12_UCH_sf"/>
</dbReference>
<dbReference type="OrthoDB" id="1924260at2759"/>
<name>A0A0D6EL24_SPOSA</name>
<dbReference type="InterPro" id="IPR041507">
    <property type="entry name" value="UCH_C"/>
</dbReference>
<evidence type="ECO:0000256" key="7">
    <source>
        <dbReference type="PIRNR" id="PIRNR038120"/>
    </source>
</evidence>
<proteinExistence type="inferred from homology"/>
<dbReference type="PANTHER" id="PTHR10589">
    <property type="entry name" value="UBIQUITIN CARBOXYL-TERMINAL HYDROLASE"/>
    <property type="match status" value="1"/>
</dbReference>
<keyword evidence="4 7" id="KW-0833">Ubl conjugation pathway</keyword>